<dbReference type="Proteomes" id="UP001589627">
    <property type="component" value="Unassembled WGS sequence"/>
</dbReference>
<dbReference type="Gene3D" id="3.30.300.30">
    <property type="match status" value="1"/>
</dbReference>
<proteinExistence type="predicted"/>
<dbReference type="RefSeq" id="WP_378207368.1">
    <property type="nucleotide sequence ID" value="NZ_JBHLZP010000212.1"/>
</dbReference>
<feature type="region of interest" description="Disordered" evidence="1">
    <location>
        <begin position="506"/>
        <end position="527"/>
    </location>
</feature>
<dbReference type="Gene3D" id="2.30.38.10">
    <property type="entry name" value="Luciferase, Domain 3"/>
    <property type="match status" value="1"/>
</dbReference>
<dbReference type="PANTHER" id="PTHR45527">
    <property type="entry name" value="NONRIBOSOMAL PEPTIDE SYNTHETASE"/>
    <property type="match status" value="1"/>
</dbReference>
<dbReference type="InterPro" id="IPR045851">
    <property type="entry name" value="AMP-bd_C_sf"/>
</dbReference>
<evidence type="ECO:0000313" key="3">
    <source>
        <dbReference type="EMBL" id="MFB9835581.1"/>
    </source>
</evidence>
<dbReference type="Pfam" id="PF13193">
    <property type="entry name" value="AMP-binding_C"/>
    <property type="match status" value="1"/>
</dbReference>
<name>A0ABV5YKK2_9ACTN</name>
<comment type="caution">
    <text evidence="3">The sequence shown here is derived from an EMBL/GenBank/DDBJ whole genome shotgun (WGS) entry which is preliminary data.</text>
</comment>
<evidence type="ECO:0000313" key="4">
    <source>
        <dbReference type="Proteomes" id="UP001589627"/>
    </source>
</evidence>
<sequence>AGGAYLPADPRCPAERLSSMLADVGEPIVVTRADHLGRLGGAPAEALCLDRVAGEIAAAPPAAPPLEVAARNLACVLFTSGSTGRPKGVMIEHRSVLRLVRETDYVAFGPGERVAQVSDPSFDAFTFEVWGALLNGGTLCVIPAGVSLTDGGLGRELRAARVTTLLLTSALFTEVATDHPGDFAGLTNLLVGGDVLNVARARELAGSAPENRPERILNAYGPTEATTVALCEPVESVPGDARSIPVGRPIANTSAYVLDERLRPVGAGTPGELFVGGPGVARGYADRPALTAERFPPDPFAGDGSRMYRTGDVVRYRADGTIEFLGRADDQVKVRGYRIEPGEVEAALTLHPQVGRAVVVTDETPSGRRLVAHVVPVADARPPGGLREFLMARLPPWMVPSVFVVSPSLPVTRRGKVDRSALPPVPDDGPAGGAVPPRTDLERELAALTAQMLGLAEVAVTDDFFALGGHSLLAMRLVSRTNHTYAANVALRDFMDDPTVSRLAAGVAETRGTAPPAGPRRPDAEDDRRLLARLEELSDDEVDALLREPADDEGGR</sequence>
<dbReference type="PROSITE" id="PS00455">
    <property type="entry name" value="AMP_BINDING"/>
    <property type="match status" value="1"/>
</dbReference>
<feature type="domain" description="Carrier" evidence="2">
    <location>
        <begin position="436"/>
        <end position="511"/>
    </location>
</feature>
<dbReference type="Gene3D" id="3.40.50.980">
    <property type="match status" value="2"/>
</dbReference>
<dbReference type="InterPro" id="IPR000873">
    <property type="entry name" value="AMP-dep_synth/lig_dom"/>
</dbReference>
<protein>
    <submittedName>
        <fullName evidence="3">Amino acid adenylation domain-containing protein</fullName>
    </submittedName>
</protein>
<organism evidence="3 4">
    <name type="scientific">Actinoallomurus acaciae</name>
    <dbReference type="NCBI Taxonomy" id="502577"/>
    <lineage>
        <taxon>Bacteria</taxon>
        <taxon>Bacillati</taxon>
        <taxon>Actinomycetota</taxon>
        <taxon>Actinomycetes</taxon>
        <taxon>Streptosporangiales</taxon>
        <taxon>Thermomonosporaceae</taxon>
        <taxon>Actinoallomurus</taxon>
    </lineage>
</organism>
<accession>A0ABV5YKK2</accession>
<keyword evidence="4" id="KW-1185">Reference proteome</keyword>
<dbReference type="Gene3D" id="3.40.50.1820">
    <property type="entry name" value="alpha/beta hydrolase"/>
    <property type="match status" value="1"/>
</dbReference>
<feature type="non-terminal residue" evidence="3">
    <location>
        <position position="1"/>
    </location>
</feature>
<dbReference type="InterPro" id="IPR029058">
    <property type="entry name" value="AB_hydrolase_fold"/>
</dbReference>
<dbReference type="InterPro" id="IPR036736">
    <property type="entry name" value="ACP-like_sf"/>
</dbReference>
<dbReference type="Pfam" id="PF00501">
    <property type="entry name" value="AMP-binding"/>
    <property type="match status" value="1"/>
</dbReference>
<dbReference type="SUPFAM" id="SSF56801">
    <property type="entry name" value="Acetyl-CoA synthetase-like"/>
    <property type="match status" value="1"/>
</dbReference>
<dbReference type="NCBIfam" id="TIGR01733">
    <property type="entry name" value="AA-adenyl-dom"/>
    <property type="match status" value="1"/>
</dbReference>
<gene>
    <name evidence="3" type="ORF">ACFFNX_25700</name>
</gene>
<dbReference type="InterPro" id="IPR025110">
    <property type="entry name" value="AMP-bd_C"/>
</dbReference>
<reference evidence="3 4" key="1">
    <citation type="submission" date="2024-09" db="EMBL/GenBank/DDBJ databases">
        <authorList>
            <person name="Sun Q."/>
            <person name="Mori K."/>
        </authorList>
    </citation>
    <scope>NUCLEOTIDE SEQUENCE [LARGE SCALE GENOMIC DNA]</scope>
    <source>
        <strain evidence="3 4">TBRC 0563</strain>
    </source>
</reference>
<dbReference type="PANTHER" id="PTHR45527:SF1">
    <property type="entry name" value="FATTY ACID SYNTHASE"/>
    <property type="match status" value="1"/>
</dbReference>
<dbReference type="EMBL" id="JBHLZP010000212">
    <property type="protein sequence ID" value="MFB9835581.1"/>
    <property type="molecule type" value="Genomic_DNA"/>
</dbReference>
<dbReference type="InterPro" id="IPR010071">
    <property type="entry name" value="AA_adenyl_dom"/>
</dbReference>
<evidence type="ECO:0000259" key="2">
    <source>
        <dbReference type="PROSITE" id="PS50075"/>
    </source>
</evidence>
<dbReference type="Pfam" id="PF00550">
    <property type="entry name" value="PP-binding"/>
    <property type="match status" value="1"/>
</dbReference>
<evidence type="ECO:0000256" key="1">
    <source>
        <dbReference type="SAM" id="MobiDB-lite"/>
    </source>
</evidence>
<feature type="region of interest" description="Disordered" evidence="1">
    <location>
        <begin position="417"/>
        <end position="438"/>
    </location>
</feature>
<dbReference type="SUPFAM" id="SSF47336">
    <property type="entry name" value="ACP-like"/>
    <property type="match status" value="1"/>
</dbReference>
<dbReference type="PROSITE" id="PS50075">
    <property type="entry name" value="CARRIER"/>
    <property type="match status" value="1"/>
</dbReference>
<dbReference type="InterPro" id="IPR009081">
    <property type="entry name" value="PP-bd_ACP"/>
</dbReference>
<dbReference type="InterPro" id="IPR020845">
    <property type="entry name" value="AMP-binding_CS"/>
</dbReference>